<evidence type="ECO:0000256" key="1">
    <source>
        <dbReference type="ARBA" id="ARBA00022630"/>
    </source>
</evidence>
<organism evidence="4 5">
    <name type="scientific">Romboutsia faecis</name>
    <dbReference type="NCBI Taxonomy" id="2764597"/>
    <lineage>
        <taxon>Bacteria</taxon>
        <taxon>Bacillati</taxon>
        <taxon>Bacillota</taxon>
        <taxon>Clostridia</taxon>
        <taxon>Peptostreptococcales</taxon>
        <taxon>Peptostreptococcaceae</taxon>
        <taxon>Romboutsia</taxon>
    </lineage>
</organism>
<dbReference type="InterPro" id="IPR005025">
    <property type="entry name" value="FMN_Rdtase-like_dom"/>
</dbReference>
<evidence type="ECO:0000313" key="5">
    <source>
        <dbReference type="Proteomes" id="UP000609849"/>
    </source>
</evidence>
<dbReference type="InterPro" id="IPR029039">
    <property type="entry name" value="Flavoprotein-like_sf"/>
</dbReference>
<evidence type="ECO:0000313" key="4">
    <source>
        <dbReference type="EMBL" id="MBC5996767.1"/>
    </source>
</evidence>
<keyword evidence="2" id="KW-0288">FMN</keyword>
<dbReference type="RefSeq" id="WP_153971319.1">
    <property type="nucleotide sequence ID" value="NZ_JACRWE010000003.1"/>
</dbReference>
<dbReference type="PANTHER" id="PTHR43278:SF4">
    <property type="entry name" value="NAD(P)H-DEPENDENT FMN-CONTAINING OXIDOREDUCTASE YWQN-RELATED"/>
    <property type="match status" value="1"/>
</dbReference>
<evidence type="ECO:0000259" key="3">
    <source>
        <dbReference type="Pfam" id="PF03358"/>
    </source>
</evidence>
<reference evidence="4 5" key="1">
    <citation type="submission" date="2020-08" db="EMBL/GenBank/DDBJ databases">
        <authorList>
            <person name="Liu C."/>
            <person name="Sun Q."/>
        </authorList>
    </citation>
    <scope>NUCLEOTIDE SEQUENCE [LARGE SCALE GENOMIC DNA]</scope>
    <source>
        <strain evidence="4 5">NSJ-18</strain>
    </source>
</reference>
<evidence type="ECO:0000256" key="2">
    <source>
        <dbReference type="ARBA" id="ARBA00022643"/>
    </source>
</evidence>
<dbReference type="EMBL" id="JACRWE010000003">
    <property type="protein sequence ID" value="MBC5996767.1"/>
    <property type="molecule type" value="Genomic_DNA"/>
</dbReference>
<dbReference type="InterPro" id="IPR051796">
    <property type="entry name" value="ISF_SsuE-like"/>
</dbReference>
<keyword evidence="1" id="KW-0285">Flavoprotein</keyword>
<sequence length="206" mass="22764">MKVLLVNGSPDRKGCTFTALEEIAKTLEENGVETEIFQVGNKPIAGCIGCGSCRKTGECFIKDIVNEFVEKAKAADGFIFGSPVHYAAASGAITSFLDRVFYSAGRYMQFKPASVICSARRAGTTATLDQLTKYLTISNMPVVSSQYWNMVHGNSPKEVKQDLEGMQTMRVLGRNMAWLIKCIELGKNNNVNRPELEDREMTNFIN</sequence>
<proteinExistence type="predicted"/>
<gene>
    <name evidence="4" type="ORF">H8923_08340</name>
</gene>
<dbReference type="SUPFAM" id="SSF52218">
    <property type="entry name" value="Flavoproteins"/>
    <property type="match status" value="1"/>
</dbReference>
<name>A0ABR7JPC5_9FIRM</name>
<dbReference type="Pfam" id="PF03358">
    <property type="entry name" value="FMN_red"/>
    <property type="match status" value="1"/>
</dbReference>
<dbReference type="Gene3D" id="3.40.50.360">
    <property type="match status" value="1"/>
</dbReference>
<dbReference type="PANTHER" id="PTHR43278">
    <property type="entry name" value="NAD(P)H-DEPENDENT FMN-CONTAINING OXIDOREDUCTASE YWQN-RELATED"/>
    <property type="match status" value="1"/>
</dbReference>
<protein>
    <submittedName>
        <fullName evidence="4">Flavodoxin family protein</fullName>
    </submittedName>
</protein>
<feature type="domain" description="NADPH-dependent FMN reductase-like" evidence="3">
    <location>
        <begin position="1"/>
        <end position="153"/>
    </location>
</feature>
<keyword evidence="5" id="KW-1185">Reference proteome</keyword>
<accession>A0ABR7JPC5</accession>
<dbReference type="Proteomes" id="UP000609849">
    <property type="component" value="Unassembled WGS sequence"/>
</dbReference>
<comment type="caution">
    <text evidence="4">The sequence shown here is derived from an EMBL/GenBank/DDBJ whole genome shotgun (WGS) entry which is preliminary data.</text>
</comment>